<reference evidence="2" key="1">
    <citation type="submission" date="2014-09" db="EMBL/GenBank/DDBJ databases">
        <title>Genome sequence of the luminous mushroom Mycena chlorophos for searching fungal bioluminescence genes.</title>
        <authorList>
            <person name="Tanaka Y."/>
            <person name="Kasuga D."/>
            <person name="Oba Y."/>
            <person name="Hase S."/>
            <person name="Sato K."/>
            <person name="Oba Y."/>
            <person name="Sakakibara Y."/>
        </authorList>
    </citation>
    <scope>NUCLEOTIDE SEQUENCE</scope>
</reference>
<dbReference type="Proteomes" id="UP000815677">
    <property type="component" value="Unassembled WGS sequence"/>
</dbReference>
<organism evidence="2 3">
    <name type="scientific">Mycena chlorophos</name>
    <name type="common">Agaric fungus</name>
    <name type="synonym">Agaricus chlorophos</name>
    <dbReference type="NCBI Taxonomy" id="658473"/>
    <lineage>
        <taxon>Eukaryota</taxon>
        <taxon>Fungi</taxon>
        <taxon>Dikarya</taxon>
        <taxon>Basidiomycota</taxon>
        <taxon>Agaricomycotina</taxon>
        <taxon>Agaricomycetes</taxon>
        <taxon>Agaricomycetidae</taxon>
        <taxon>Agaricales</taxon>
        <taxon>Marasmiineae</taxon>
        <taxon>Mycenaceae</taxon>
        <taxon>Mycena</taxon>
    </lineage>
</organism>
<evidence type="ECO:0000313" key="2">
    <source>
        <dbReference type="EMBL" id="GAT53547.1"/>
    </source>
</evidence>
<evidence type="ECO:0000313" key="3">
    <source>
        <dbReference type="Proteomes" id="UP000815677"/>
    </source>
</evidence>
<name>A0ABQ0LRB9_MYCCL</name>
<keyword evidence="1" id="KW-0812">Transmembrane</keyword>
<keyword evidence="1" id="KW-0472">Membrane</keyword>
<accession>A0ABQ0LRB9</accession>
<feature type="transmembrane region" description="Helical" evidence="1">
    <location>
        <begin position="142"/>
        <end position="162"/>
    </location>
</feature>
<evidence type="ECO:0000256" key="1">
    <source>
        <dbReference type="SAM" id="Phobius"/>
    </source>
</evidence>
<protein>
    <submittedName>
        <fullName evidence="2">Uncharacterized protein</fullName>
    </submittedName>
</protein>
<proteinExistence type="predicted"/>
<dbReference type="EMBL" id="DF848378">
    <property type="protein sequence ID" value="GAT53547.1"/>
    <property type="molecule type" value="Genomic_DNA"/>
</dbReference>
<gene>
    <name evidence="2" type="ORF">MCHLO_10492</name>
</gene>
<keyword evidence="3" id="KW-1185">Reference proteome</keyword>
<sequence>MLYAMLNGKKGFSRVGEKADDMGLKSFPYPDEKPRKELREKVFNATNSFFPETSLRCTSRPSSWSGSRRTRWQPTGDSFASNVEPSYWFIGLQCDQLFLPRGVFAPVPPAEYLSHHAPSLSVYLLTRVSSISKFLPTMRLPFTQVVVAGALFAFGFATATAVPANANAPRQGDYGCTTCIEGPEQS</sequence>
<keyword evidence="1" id="KW-1133">Transmembrane helix</keyword>